<evidence type="ECO:0000313" key="3">
    <source>
        <dbReference type="Proteomes" id="UP001235064"/>
    </source>
</evidence>
<evidence type="ECO:0000256" key="1">
    <source>
        <dbReference type="SAM" id="Phobius"/>
    </source>
</evidence>
<comment type="caution">
    <text evidence="2">The sequence shown here is derived from an EMBL/GenBank/DDBJ whole genome shotgun (WGS) entry which is preliminary data.</text>
</comment>
<keyword evidence="3" id="KW-1185">Reference proteome</keyword>
<organism evidence="2 3">
    <name type="scientific">Microbacterium candidum</name>
    <dbReference type="NCBI Taxonomy" id="3041922"/>
    <lineage>
        <taxon>Bacteria</taxon>
        <taxon>Bacillati</taxon>
        <taxon>Actinomycetota</taxon>
        <taxon>Actinomycetes</taxon>
        <taxon>Micrococcales</taxon>
        <taxon>Microbacteriaceae</taxon>
        <taxon>Microbacterium</taxon>
    </lineage>
</organism>
<reference evidence="2 3" key="1">
    <citation type="submission" date="2023-06" db="EMBL/GenBank/DDBJ databases">
        <title>Microbacterium sp. nov., isolated from a waste landfill.</title>
        <authorList>
            <person name="Wen W."/>
        </authorList>
    </citation>
    <scope>NUCLEOTIDE SEQUENCE [LARGE SCALE GENOMIC DNA]</scope>
    <source>
        <strain evidence="2 3">ASV49</strain>
    </source>
</reference>
<dbReference type="Proteomes" id="UP001235064">
    <property type="component" value="Unassembled WGS sequence"/>
</dbReference>
<sequence length="87" mass="9444">MATNPRPPAAARWWGLFAVVIASVLLAPVIGVGWCDDAVPGGTSSCGGYQRSIVGIETNVWIWLAAMLIVVLGTLVAIWVRWRRARR</sequence>
<evidence type="ECO:0008006" key="4">
    <source>
        <dbReference type="Google" id="ProtNLM"/>
    </source>
</evidence>
<dbReference type="RefSeq" id="WP_286289964.1">
    <property type="nucleotide sequence ID" value="NZ_JASXSZ010000006.1"/>
</dbReference>
<feature type="transmembrane region" description="Helical" evidence="1">
    <location>
        <begin position="12"/>
        <end position="34"/>
    </location>
</feature>
<proteinExistence type="predicted"/>
<dbReference type="EMBL" id="JASXSZ010000006">
    <property type="protein sequence ID" value="MDL9980982.1"/>
    <property type="molecule type" value="Genomic_DNA"/>
</dbReference>
<accession>A0ABT7N2P0</accession>
<evidence type="ECO:0000313" key="2">
    <source>
        <dbReference type="EMBL" id="MDL9980982.1"/>
    </source>
</evidence>
<keyword evidence="1" id="KW-0472">Membrane</keyword>
<keyword evidence="1" id="KW-1133">Transmembrane helix</keyword>
<name>A0ABT7N2P0_9MICO</name>
<keyword evidence="1" id="KW-0812">Transmembrane</keyword>
<feature type="transmembrane region" description="Helical" evidence="1">
    <location>
        <begin position="60"/>
        <end position="80"/>
    </location>
</feature>
<gene>
    <name evidence="2" type="ORF">QSV35_16720</name>
</gene>
<protein>
    <recommendedName>
        <fullName evidence="4">LPXTG cell wall anchor domain-containing protein</fullName>
    </recommendedName>
</protein>